<dbReference type="Proteomes" id="UP000831390">
    <property type="component" value="Chromosome"/>
</dbReference>
<gene>
    <name evidence="2" type="ORF">MTP16_14650</name>
</gene>
<dbReference type="Gene3D" id="2.60.120.260">
    <property type="entry name" value="Galactose-binding domain-like"/>
    <property type="match status" value="1"/>
</dbReference>
<dbReference type="SUPFAM" id="SSF63829">
    <property type="entry name" value="Calcium-dependent phosphotriesterase"/>
    <property type="match status" value="1"/>
</dbReference>
<dbReference type="Pfam" id="PF18962">
    <property type="entry name" value="Por_Secre_tail"/>
    <property type="match status" value="1"/>
</dbReference>
<dbReference type="InterPro" id="IPR026444">
    <property type="entry name" value="Secre_tail"/>
</dbReference>
<dbReference type="PANTHER" id="PTHR35399">
    <property type="entry name" value="SLR8030 PROTEIN"/>
    <property type="match status" value="1"/>
</dbReference>
<dbReference type="NCBIfam" id="TIGR04183">
    <property type="entry name" value="Por_Secre_tail"/>
    <property type="match status" value="1"/>
</dbReference>
<proteinExistence type="predicted"/>
<dbReference type="Gene3D" id="2.120.10.30">
    <property type="entry name" value="TolB, C-terminal domain"/>
    <property type="match status" value="1"/>
</dbReference>
<dbReference type="InterPro" id="IPR008557">
    <property type="entry name" value="PhoX"/>
</dbReference>
<evidence type="ECO:0000259" key="1">
    <source>
        <dbReference type="Pfam" id="PF18962"/>
    </source>
</evidence>
<dbReference type="RefSeq" id="WP_243510812.1">
    <property type="nucleotide sequence ID" value="NZ_CP094534.1"/>
</dbReference>
<dbReference type="EMBL" id="CP094534">
    <property type="protein sequence ID" value="UOE32368.1"/>
    <property type="molecule type" value="Genomic_DNA"/>
</dbReference>
<evidence type="ECO:0000313" key="2">
    <source>
        <dbReference type="EMBL" id="UOE32368.1"/>
    </source>
</evidence>
<protein>
    <submittedName>
        <fullName evidence="2">DUF839 domain-containing protein</fullName>
    </submittedName>
</protein>
<organism evidence="2 3">
    <name type="scientific">Hymenobacter monticola</name>
    <dbReference type="NCBI Taxonomy" id="1705399"/>
    <lineage>
        <taxon>Bacteria</taxon>
        <taxon>Pseudomonadati</taxon>
        <taxon>Bacteroidota</taxon>
        <taxon>Cytophagia</taxon>
        <taxon>Cytophagales</taxon>
        <taxon>Hymenobacteraceae</taxon>
        <taxon>Hymenobacter</taxon>
    </lineage>
</organism>
<keyword evidence="3" id="KW-1185">Reference proteome</keyword>
<reference evidence="2 3" key="1">
    <citation type="submission" date="2022-03" db="EMBL/GenBank/DDBJ databases">
        <title>Hymenobactersp. isolated from the air.</title>
        <authorList>
            <person name="Won M."/>
            <person name="Kwon S.-W."/>
        </authorList>
    </citation>
    <scope>NUCLEOTIDE SEQUENCE [LARGE SCALE GENOMIC DNA]</scope>
    <source>
        <strain evidence="2 3">KACC 22596</strain>
    </source>
</reference>
<dbReference type="Pfam" id="PF05787">
    <property type="entry name" value="PhoX"/>
    <property type="match status" value="2"/>
</dbReference>
<dbReference type="PANTHER" id="PTHR35399:SF2">
    <property type="entry name" value="DUF839 DOMAIN-CONTAINING PROTEIN"/>
    <property type="match status" value="1"/>
</dbReference>
<name>A0ABY4B3K8_9BACT</name>
<dbReference type="InterPro" id="IPR011042">
    <property type="entry name" value="6-blade_b-propeller_TolB-like"/>
</dbReference>
<evidence type="ECO:0000313" key="3">
    <source>
        <dbReference type="Proteomes" id="UP000831390"/>
    </source>
</evidence>
<dbReference type="Gene3D" id="2.60.40.740">
    <property type="match status" value="1"/>
</dbReference>
<accession>A0ABY4B3K8</accession>
<feature type="domain" description="Secretion system C-terminal sorting" evidence="1">
    <location>
        <begin position="1238"/>
        <end position="1315"/>
    </location>
</feature>
<sequence>MLGYGNGDEATRVSFGPDAANKHLTTYFRKTFAVADTTGFKGLELSLTRDDAAVVYLNGTEVLRSNLAPGALSYQSTALTAVEGADETTPIIAYINKRLLAQGSNTLAVEVHKFSASDSDLRFDAALRLLVAPQVTTPVTAIVNCDPRTSTTIGCFTSVRPTAQTPGIVFPSATHAFQELAKSGVTRYTGTNQTLPGNHDFTGYIARGGSSKLGYLSINHENDPGGVSMLNLRLNETTMTWAVDSVRRVDFGPLVKTTRNCSGGLTPWGTIITSEETVNTGDGRPDKLWAMGRMSHENIAISRDSVTIYECEDGGSSCVYKFVADQKTKLYTGALYVLRRDNATATTGTWIRVPNATQADRNNAKDLATALGGTNWNQLEDIEFGPDGKMYFTSKGSGTIWRFKDNGSTVSDIEAWVTNRNYPITYDGGTQNESWGTGIDNLTFDGEGNLWSLQDGGRNHLWVVRPDHTPANPHVELFMTTPAGSEPTGLTFSPDFRYGFLSFQHANSTNALTQTDAAGNPVRFNANTTLVFARKEYLGATAVLPAFELGADRTLCAGDSVRLRAYTGRDAVVRFSGPGAISATDSVLTVRTSGTYYATATTNAGRTYTDSVRVTIAAPLVASLGPDQSLCAACSLSLTPGTGFASYLWSDGTTGSSLTATAPGTYFVTVTNASGCSATDTIRLVAPNTVWTGQVSTDWFTAGNWTGGEPTATLDAYVGAGAPRYPALNTGTATARSLTLASGASGGMLDLKGNFANNGTLTNTAGMLRLSGTAEQTIGGSAASTFFDLSVGSPGALLAGRVAVQRSLMLNGNLNTAGQPFTLLSNATGTALVTNNGGVVTGDVTVQRYIDPNLNPGLGYRHYSAPVTGSTVADLATSGFTPEISRAATYNTSATPNLVTPFPTVYAYDQSRVSLTNSSLPFDRGFVVPASLSTPLAVGRGYAVNIAGTQLVDFVGSLNNGTIPVALSRIAGNANAGWALVGNPYPAPLDWSLVSLTDRAGLDAAMYVFESTGPYAGTYRANVNGVGGNANSGSPLIGSSQGFFVRVSDGQPNGTLTFRNSQRVTDPTVQGPFRRTAADTRPRVQLDLRGNAGPTDALVAYAETGSTPALDSQFDAVKMANSTGLNLASEAASGEALAIDGRPAFTAATVLPLRVGVPAAGTYTLTAAALLNLPASLDVFLTDAATGQTVNLRQQVAYSFAVTSVQAAALITGRFTLHFAQRTVTATAAALSATQVALYPNPAHDAFTVLVPAVPGATAVQADLLNALGQVVRTQLAALPAAGARFTVATADLAKGVYTLRLRVAATTLAKRVVIQ</sequence>